<evidence type="ECO:0000313" key="1">
    <source>
        <dbReference type="EMBL" id="WAR06610.1"/>
    </source>
</evidence>
<accession>A0ABY7EC59</accession>
<proteinExistence type="predicted"/>
<reference evidence="1" key="1">
    <citation type="submission" date="2022-11" db="EMBL/GenBank/DDBJ databases">
        <title>Centuries of genome instability and evolution in soft-shell clam transmissible cancer (bioRxiv).</title>
        <authorList>
            <person name="Hart S.F.M."/>
            <person name="Yonemitsu M.A."/>
            <person name="Giersch R.M."/>
            <person name="Beal B.F."/>
            <person name="Arriagada G."/>
            <person name="Davis B.W."/>
            <person name="Ostrander E.A."/>
            <person name="Goff S.P."/>
            <person name="Metzger M.J."/>
        </authorList>
    </citation>
    <scope>NUCLEOTIDE SEQUENCE</scope>
    <source>
        <strain evidence="1">MELC-2E11</strain>
        <tissue evidence="1">Siphon/mantle</tissue>
    </source>
</reference>
<keyword evidence="2" id="KW-1185">Reference proteome</keyword>
<protein>
    <submittedName>
        <fullName evidence="1">Uncharacterized protein</fullName>
    </submittedName>
</protein>
<dbReference type="EMBL" id="CP111016">
    <property type="protein sequence ID" value="WAR06610.1"/>
    <property type="molecule type" value="Genomic_DNA"/>
</dbReference>
<evidence type="ECO:0000313" key="2">
    <source>
        <dbReference type="Proteomes" id="UP001164746"/>
    </source>
</evidence>
<organism evidence="1 2">
    <name type="scientific">Mya arenaria</name>
    <name type="common">Soft-shell clam</name>
    <dbReference type="NCBI Taxonomy" id="6604"/>
    <lineage>
        <taxon>Eukaryota</taxon>
        <taxon>Metazoa</taxon>
        <taxon>Spiralia</taxon>
        <taxon>Lophotrochozoa</taxon>
        <taxon>Mollusca</taxon>
        <taxon>Bivalvia</taxon>
        <taxon>Autobranchia</taxon>
        <taxon>Heteroconchia</taxon>
        <taxon>Euheterodonta</taxon>
        <taxon>Imparidentia</taxon>
        <taxon>Neoheterodontei</taxon>
        <taxon>Myida</taxon>
        <taxon>Myoidea</taxon>
        <taxon>Myidae</taxon>
        <taxon>Mya</taxon>
    </lineage>
</organism>
<gene>
    <name evidence="1" type="ORF">MAR_021979</name>
</gene>
<name>A0ABY7EC59_MYAAR</name>
<sequence length="275" mass="30506">MTRGLNSLKTSERSTYLKSIFEGSSPDICLLPGDDKAMSMNAVVGYGQYQVPSADGTVLLYDNKRISMSEPQVSLNSFGPLPEIDTYKMVCPSVQVLDGRSVVKEFSLVSWKYTMFTESKERTRTLESTIVFSQRLAFSTGKPVFIGGEMAIDCETIQTITTNLSQKGKERFLSDAQSEMVEHAFLPSTTSATFRDRRHLFELKLYGCKSGPMLSSSGSQPDCFISSKILELSEAKLVDVEKVCSRQCKLETLRKICPTETTVTIPQCPPRHQGG</sequence>
<dbReference type="Proteomes" id="UP001164746">
    <property type="component" value="Chromosome 5"/>
</dbReference>